<evidence type="ECO:0000313" key="4">
    <source>
        <dbReference type="WBParaSite" id="nRc.2.0.1.t16199-RA"/>
    </source>
</evidence>
<dbReference type="WBParaSite" id="nRc.2.0.1.t16199-RA">
    <property type="protein sequence ID" value="nRc.2.0.1.t16199-RA"/>
    <property type="gene ID" value="nRc.2.0.1.g16199"/>
</dbReference>
<proteinExistence type="predicted"/>
<sequence length="71" mass="7384">MIKLNPYAAVLKRAAIVRQLKLAADGKSKRVIRKEAAAKIAAAKQSTATKKPVAASTKSASAKPKAAVKAK</sequence>
<dbReference type="WBParaSite" id="nRc.2.0.1.t02679-RA">
    <property type="protein sequence ID" value="nRc.2.0.1.t02679-RA"/>
    <property type="gene ID" value="nRc.2.0.1.g02679"/>
</dbReference>
<keyword evidence="2" id="KW-1185">Reference proteome</keyword>
<feature type="region of interest" description="Disordered" evidence="1">
    <location>
        <begin position="43"/>
        <end position="71"/>
    </location>
</feature>
<protein>
    <submittedName>
        <fullName evidence="3 4">60S ribosomal protein L4</fullName>
    </submittedName>
</protein>
<evidence type="ECO:0000256" key="1">
    <source>
        <dbReference type="SAM" id="MobiDB-lite"/>
    </source>
</evidence>
<dbReference type="Proteomes" id="UP000887565">
    <property type="component" value="Unplaced"/>
</dbReference>
<reference evidence="3 4" key="1">
    <citation type="submission" date="2022-11" db="UniProtKB">
        <authorList>
            <consortium name="WormBaseParasite"/>
        </authorList>
    </citation>
    <scope>IDENTIFICATION</scope>
</reference>
<organism evidence="2 3">
    <name type="scientific">Romanomermis culicivorax</name>
    <name type="common">Nematode worm</name>
    <dbReference type="NCBI Taxonomy" id="13658"/>
    <lineage>
        <taxon>Eukaryota</taxon>
        <taxon>Metazoa</taxon>
        <taxon>Ecdysozoa</taxon>
        <taxon>Nematoda</taxon>
        <taxon>Enoplea</taxon>
        <taxon>Dorylaimia</taxon>
        <taxon>Mermithida</taxon>
        <taxon>Mermithoidea</taxon>
        <taxon>Mermithidae</taxon>
        <taxon>Romanomermis</taxon>
    </lineage>
</organism>
<accession>A0A915HLX7</accession>
<evidence type="ECO:0000313" key="3">
    <source>
        <dbReference type="WBParaSite" id="nRc.2.0.1.t02679-RA"/>
    </source>
</evidence>
<name>A0A915HLX7_ROMCU</name>
<feature type="compositionally biased region" description="Low complexity" evidence="1">
    <location>
        <begin position="43"/>
        <end position="65"/>
    </location>
</feature>
<evidence type="ECO:0000313" key="2">
    <source>
        <dbReference type="Proteomes" id="UP000887565"/>
    </source>
</evidence>
<dbReference type="AlphaFoldDB" id="A0A915HLX7"/>